<dbReference type="EMBL" id="CP116942">
    <property type="protein sequence ID" value="WCO65694.1"/>
    <property type="molecule type" value="Genomic_DNA"/>
</dbReference>
<organism evidence="2 3">
    <name type="scientific">Iamia majanohamensis</name>
    <dbReference type="NCBI Taxonomy" id="467976"/>
    <lineage>
        <taxon>Bacteria</taxon>
        <taxon>Bacillati</taxon>
        <taxon>Actinomycetota</taxon>
        <taxon>Acidimicrobiia</taxon>
        <taxon>Acidimicrobiales</taxon>
        <taxon>Iamiaceae</taxon>
        <taxon>Iamia</taxon>
    </lineage>
</organism>
<sequence length="169" mass="18242">MTTWEPTWPGRPSGTTSLASRIGVLRTARGWTQQQLADRLGISRVAVSHLEAGINSPDARTVALLGSAFGLEPHEVVAGTDYPAAKADRLPLVVARHTEVAHQVALMEADLAWVEGPTRVADAAVADAVRARWRHALRVLAKAVVDPEEQALLRAARRRVADDVTDPRP</sequence>
<feature type="domain" description="HTH cro/C1-type" evidence="1">
    <location>
        <begin position="25"/>
        <end position="76"/>
    </location>
</feature>
<dbReference type="Proteomes" id="UP001216390">
    <property type="component" value="Chromosome"/>
</dbReference>
<dbReference type="GO" id="GO:0003677">
    <property type="term" value="F:DNA binding"/>
    <property type="evidence" value="ECO:0007669"/>
    <property type="project" value="InterPro"/>
</dbReference>
<dbReference type="InterPro" id="IPR001387">
    <property type="entry name" value="Cro/C1-type_HTH"/>
</dbReference>
<protein>
    <submittedName>
        <fullName evidence="2">Helix-turn-helix transcriptional regulator</fullName>
    </submittedName>
</protein>
<reference evidence="2" key="1">
    <citation type="submission" date="2023-01" db="EMBL/GenBank/DDBJ databases">
        <title>The diversity of Class Acidimicrobiia in South China Sea sediment environments and the proposal of Iamia marina sp. nov., a novel species of the genus Iamia.</title>
        <authorList>
            <person name="He Y."/>
            <person name="Tian X."/>
        </authorList>
    </citation>
    <scope>NUCLEOTIDE SEQUENCE</scope>
    <source>
        <strain evidence="2">DSM 19957</strain>
    </source>
</reference>
<dbReference type="PROSITE" id="PS50943">
    <property type="entry name" value="HTH_CROC1"/>
    <property type="match status" value="1"/>
</dbReference>
<gene>
    <name evidence="2" type="ORF">PO878_14410</name>
</gene>
<dbReference type="AlphaFoldDB" id="A0AAF0BUR7"/>
<dbReference type="Pfam" id="PF01381">
    <property type="entry name" value="HTH_3"/>
    <property type="match status" value="1"/>
</dbReference>
<proteinExistence type="predicted"/>
<evidence type="ECO:0000313" key="2">
    <source>
        <dbReference type="EMBL" id="WCO65694.1"/>
    </source>
</evidence>
<dbReference type="CDD" id="cd00093">
    <property type="entry name" value="HTH_XRE"/>
    <property type="match status" value="1"/>
</dbReference>
<dbReference type="SMART" id="SM00530">
    <property type="entry name" value="HTH_XRE"/>
    <property type="match status" value="1"/>
</dbReference>
<accession>A0AAF0BUR7</accession>
<dbReference type="Gene3D" id="1.10.260.40">
    <property type="entry name" value="lambda repressor-like DNA-binding domains"/>
    <property type="match status" value="1"/>
</dbReference>
<dbReference type="RefSeq" id="WP_272735221.1">
    <property type="nucleotide sequence ID" value="NZ_CP116942.1"/>
</dbReference>
<dbReference type="KEGG" id="ima:PO878_14410"/>
<dbReference type="SUPFAM" id="SSF47413">
    <property type="entry name" value="lambda repressor-like DNA-binding domains"/>
    <property type="match status" value="1"/>
</dbReference>
<dbReference type="InterPro" id="IPR010982">
    <property type="entry name" value="Lambda_DNA-bd_dom_sf"/>
</dbReference>
<name>A0AAF0BUR7_9ACTN</name>
<evidence type="ECO:0000313" key="3">
    <source>
        <dbReference type="Proteomes" id="UP001216390"/>
    </source>
</evidence>
<evidence type="ECO:0000259" key="1">
    <source>
        <dbReference type="PROSITE" id="PS50943"/>
    </source>
</evidence>
<keyword evidence="3" id="KW-1185">Reference proteome</keyword>